<keyword evidence="2 3" id="KW-0808">Transferase</keyword>
<dbReference type="PANTHER" id="PTHR11739:SF4">
    <property type="entry name" value="CITRATE SYNTHASE, PEROXISOMAL"/>
    <property type="match status" value="1"/>
</dbReference>
<dbReference type="PANTHER" id="PTHR11739">
    <property type="entry name" value="CITRATE SYNTHASE"/>
    <property type="match status" value="1"/>
</dbReference>
<proteinExistence type="inferred from homology"/>
<gene>
    <name evidence="4" type="ORF">POM88_033669</name>
</gene>
<dbReference type="GO" id="GO:0006099">
    <property type="term" value="P:tricarboxylic acid cycle"/>
    <property type="evidence" value="ECO:0007669"/>
    <property type="project" value="TreeGrafter"/>
</dbReference>
<evidence type="ECO:0000313" key="4">
    <source>
        <dbReference type="EMBL" id="KAK1367577.1"/>
    </source>
</evidence>
<dbReference type="PRINTS" id="PR00143">
    <property type="entry name" value="CITRTSNTHASE"/>
</dbReference>
<organism evidence="4 5">
    <name type="scientific">Heracleum sosnowskyi</name>
    <dbReference type="NCBI Taxonomy" id="360622"/>
    <lineage>
        <taxon>Eukaryota</taxon>
        <taxon>Viridiplantae</taxon>
        <taxon>Streptophyta</taxon>
        <taxon>Embryophyta</taxon>
        <taxon>Tracheophyta</taxon>
        <taxon>Spermatophyta</taxon>
        <taxon>Magnoliopsida</taxon>
        <taxon>eudicotyledons</taxon>
        <taxon>Gunneridae</taxon>
        <taxon>Pentapetalae</taxon>
        <taxon>asterids</taxon>
        <taxon>campanulids</taxon>
        <taxon>Apiales</taxon>
        <taxon>Apiaceae</taxon>
        <taxon>Apioideae</taxon>
        <taxon>apioid superclade</taxon>
        <taxon>Tordylieae</taxon>
        <taxon>Tordyliinae</taxon>
        <taxon>Heracleum</taxon>
    </lineage>
</organism>
<evidence type="ECO:0000256" key="3">
    <source>
        <dbReference type="RuleBase" id="RU000441"/>
    </source>
</evidence>
<reference evidence="4" key="1">
    <citation type="submission" date="2023-02" db="EMBL/GenBank/DDBJ databases">
        <title>Genome of toxic invasive species Heracleum sosnowskyi carries increased number of genes despite the absence of recent whole-genome duplications.</title>
        <authorList>
            <person name="Schelkunov M."/>
            <person name="Shtratnikova V."/>
            <person name="Makarenko M."/>
            <person name="Klepikova A."/>
            <person name="Omelchenko D."/>
            <person name="Novikova G."/>
            <person name="Obukhova E."/>
            <person name="Bogdanov V."/>
            <person name="Penin A."/>
            <person name="Logacheva M."/>
        </authorList>
    </citation>
    <scope>NUCLEOTIDE SEQUENCE</scope>
    <source>
        <strain evidence="4">Hsosn_3</strain>
        <tissue evidence="4">Leaf</tissue>
    </source>
</reference>
<dbReference type="Proteomes" id="UP001237642">
    <property type="component" value="Unassembled WGS sequence"/>
</dbReference>
<sequence length="193" mass="21276">MRGYRSYKPKPRLAHVLATLFISRTEHKMNCSTATGRHLSSSGLYVFTALAGAVGALYGPLHGGANKEAIAFEKTTLSDECLSNGNYNETCSGFYWCLTASLHAQHEGMILTEMDKVDKLRGCSLKTGSGRKPTSTEDFGTDWNISHWEMRQGIVDPSPAENVKIESVWRIAELAIQCVEHDIILAIQDAIKI</sequence>
<dbReference type="InterPro" id="IPR002020">
    <property type="entry name" value="Citrate_synthase"/>
</dbReference>
<dbReference type="AlphaFoldDB" id="A0AAD8MCA8"/>
<comment type="caution">
    <text evidence="4">The sequence shown here is derived from an EMBL/GenBank/DDBJ whole genome shotgun (WGS) entry which is preliminary data.</text>
</comment>
<dbReference type="EMBL" id="JAUIZM010000008">
    <property type="protein sequence ID" value="KAK1367577.1"/>
    <property type="molecule type" value="Genomic_DNA"/>
</dbReference>
<dbReference type="GO" id="GO:0005759">
    <property type="term" value="C:mitochondrial matrix"/>
    <property type="evidence" value="ECO:0007669"/>
    <property type="project" value="TreeGrafter"/>
</dbReference>
<dbReference type="Gene3D" id="1.10.580.10">
    <property type="entry name" value="Citrate Synthase, domain 1"/>
    <property type="match status" value="1"/>
</dbReference>
<protein>
    <recommendedName>
        <fullName evidence="3">Citrate synthase</fullName>
    </recommendedName>
</protein>
<dbReference type="InterPro" id="IPR016142">
    <property type="entry name" value="Citrate_synth-like_lrg_a-sub"/>
</dbReference>
<dbReference type="SUPFAM" id="SSF48256">
    <property type="entry name" value="Citrate synthase"/>
    <property type="match status" value="1"/>
</dbReference>
<evidence type="ECO:0000256" key="2">
    <source>
        <dbReference type="ARBA" id="ARBA00022679"/>
    </source>
</evidence>
<dbReference type="GO" id="GO:0046912">
    <property type="term" value="F:acyltransferase activity, acyl groups converted into alkyl on transfer"/>
    <property type="evidence" value="ECO:0007669"/>
    <property type="project" value="InterPro"/>
</dbReference>
<dbReference type="InterPro" id="IPR036969">
    <property type="entry name" value="Citrate_synthase_sf"/>
</dbReference>
<evidence type="ECO:0000313" key="5">
    <source>
        <dbReference type="Proteomes" id="UP001237642"/>
    </source>
</evidence>
<comment type="similarity">
    <text evidence="1 3">Belongs to the citrate synthase family.</text>
</comment>
<accession>A0AAD8MCA8</accession>
<dbReference type="GO" id="GO:0005975">
    <property type="term" value="P:carbohydrate metabolic process"/>
    <property type="evidence" value="ECO:0007669"/>
    <property type="project" value="TreeGrafter"/>
</dbReference>
<name>A0AAD8MCA8_9APIA</name>
<evidence type="ECO:0000256" key="1">
    <source>
        <dbReference type="ARBA" id="ARBA00010566"/>
    </source>
</evidence>
<keyword evidence="5" id="KW-1185">Reference proteome</keyword>
<reference evidence="4" key="2">
    <citation type="submission" date="2023-05" db="EMBL/GenBank/DDBJ databases">
        <authorList>
            <person name="Schelkunov M.I."/>
        </authorList>
    </citation>
    <scope>NUCLEOTIDE SEQUENCE</scope>
    <source>
        <strain evidence="4">Hsosn_3</strain>
        <tissue evidence="4">Leaf</tissue>
    </source>
</reference>
<dbReference type="Pfam" id="PF00285">
    <property type="entry name" value="Citrate_synt"/>
    <property type="match status" value="1"/>
</dbReference>